<keyword evidence="4" id="KW-0966">Cell projection</keyword>
<keyword evidence="5" id="KW-1185">Reference proteome</keyword>
<reference evidence="4 5" key="1">
    <citation type="journal article" date="2022" name="Environ. Microbiol. Rep.">
        <title>Eco-phylogenetic analyses reveal divergent evolution of vitamin B12 metabolism in the marine bacterial family 'Psychromonadaceae'.</title>
        <authorList>
            <person name="Jin X."/>
            <person name="Yang Y."/>
            <person name="Cao H."/>
            <person name="Gao B."/>
            <person name="Zhao Z."/>
        </authorList>
    </citation>
    <scope>NUCLEOTIDE SEQUENCE [LARGE SCALE GENOMIC DNA]</scope>
    <source>
        <strain evidence="4 5">MKS20</strain>
    </source>
</reference>
<dbReference type="RefSeq" id="WP_233053124.1">
    <property type="nucleotide sequence ID" value="NZ_JAIMJA010000011.1"/>
</dbReference>
<gene>
    <name evidence="4" type="ORF">K6Y31_12370</name>
</gene>
<protein>
    <submittedName>
        <fullName evidence="4">Flagellar protein FlgN</fullName>
    </submittedName>
</protein>
<evidence type="ECO:0000313" key="4">
    <source>
        <dbReference type="EMBL" id="MCE2595616.1"/>
    </source>
</evidence>
<evidence type="ECO:0000256" key="3">
    <source>
        <dbReference type="ARBA" id="ARBA00022795"/>
    </source>
</evidence>
<dbReference type="InterPro" id="IPR036679">
    <property type="entry name" value="FlgN-like_sf"/>
</dbReference>
<comment type="function">
    <text evidence="1">Required for the efficient initiation of filament assembly.</text>
</comment>
<dbReference type="Gene3D" id="1.20.58.300">
    <property type="entry name" value="FlgN-like"/>
    <property type="match status" value="1"/>
</dbReference>
<dbReference type="EMBL" id="JAIMJA010000011">
    <property type="protein sequence ID" value="MCE2595616.1"/>
    <property type="molecule type" value="Genomic_DNA"/>
</dbReference>
<dbReference type="SUPFAM" id="SSF140566">
    <property type="entry name" value="FlgN-like"/>
    <property type="match status" value="1"/>
</dbReference>
<dbReference type="Pfam" id="PF05130">
    <property type="entry name" value="FlgN"/>
    <property type="match status" value="1"/>
</dbReference>
<name>A0ABS8WDB4_9GAMM</name>
<keyword evidence="4" id="KW-0969">Cilium</keyword>
<comment type="similarity">
    <text evidence="2">Belongs to the FlgN family.</text>
</comment>
<evidence type="ECO:0000313" key="5">
    <source>
        <dbReference type="Proteomes" id="UP001201273"/>
    </source>
</evidence>
<proteinExistence type="inferred from homology"/>
<accession>A0ABS8WDB4</accession>
<dbReference type="InterPro" id="IPR007809">
    <property type="entry name" value="FlgN-like"/>
</dbReference>
<evidence type="ECO:0000256" key="2">
    <source>
        <dbReference type="ARBA" id="ARBA00007703"/>
    </source>
</evidence>
<keyword evidence="3" id="KW-1005">Bacterial flagellum biogenesis</keyword>
<sequence>MPNSILEPILALLKQQLDSTILLAKVIDDEYQALIKRDSDSINQLVQEKQTLLAQIEQQDSDIQQHPESSLLTEQADQEVQHTLSEIKKQFVACQQQNAVNGELIEMSLRTTQHLASVLNQAKAANSLTYDAKGQARGGSLLGKGIKA</sequence>
<keyword evidence="4" id="KW-0282">Flagellum</keyword>
<comment type="caution">
    <text evidence="4">The sequence shown here is derived from an EMBL/GenBank/DDBJ whole genome shotgun (WGS) entry which is preliminary data.</text>
</comment>
<organism evidence="4 5">
    <name type="scientific">Motilimonas cestriensis</name>
    <dbReference type="NCBI Taxonomy" id="2742685"/>
    <lineage>
        <taxon>Bacteria</taxon>
        <taxon>Pseudomonadati</taxon>
        <taxon>Pseudomonadota</taxon>
        <taxon>Gammaproteobacteria</taxon>
        <taxon>Alteromonadales</taxon>
        <taxon>Alteromonadales genera incertae sedis</taxon>
        <taxon>Motilimonas</taxon>
    </lineage>
</organism>
<evidence type="ECO:0000256" key="1">
    <source>
        <dbReference type="ARBA" id="ARBA00002397"/>
    </source>
</evidence>
<dbReference type="Proteomes" id="UP001201273">
    <property type="component" value="Unassembled WGS sequence"/>
</dbReference>